<dbReference type="Pfam" id="PF03404">
    <property type="entry name" value="Mo-co_dimer"/>
    <property type="match status" value="1"/>
</dbReference>
<evidence type="ECO:0000256" key="5">
    <source>
        <dbReference type="SAM" id="MobiDB-lite"/>
    </source>
</evidence>
<dbReference type="InterPro" id="IPR008335">
    <property type="entry name" value="Mopterin_OxRdtase_euk"/>
</dbReference>
<reference evidence="10" key="1">
    <citation type="submission" date="2017-03" db="EMBL/GenBank/DDBJ databases">
        <authorList>
            <person name="Monnet C."/>
        </authorList>
    </citation>
    <scope>NUCLEOTIDE SEQUENCE [LARGE SCALE GENOMIC DNA]</scope>
    <source>
        <strain evidence="10">SJ5-8</strain>
    </source>
</reference>
<dbReference type="GO" id="GO:0020037">
    <property type="term" value="F:heme binding"/>
    <property type="evidence" value="ECO:0007669"/>
    <property type="project" value="TreeGrafter"/>
</dbReference>
<dbReference type="Gene3D" id="3.90.420.10">
    <property type="entry name" value="Oxidoreductase, molybdopterin-binding domain"/>
    <property type="match status" value="1"/>
</dbReference>
<keyword evidence="3" id="KW-0479">Metal-binding</keyword>
<evidence type="ECO:0000256" key="4">
    <source>
        <dbReference type="ARBA" id="ARBA00023002"/>
    </source>
</evidence>
<protein>
    <submittedName>
        <fullName evidence="9">DMSO/TMAO reductase YedYZ, molybdopterin-dependent catalytic subunit</fullName>
    </submittedName>
</protein>
<evidence type="ECO:0000256" key="2">
    <source>
        <dbReference type="ARBA" id="ARBA00022505"/>
    </source>
</evidence>
<sequence length="595" mass="62247">MKGGACRLAVDLIRARLRTSYMGHLTRIAPGLRTRGALAGVAATLLLLGSADALARVLGASTSPLTAVGLLVIRVLPTDLVKLAITLFGESDKIVLILTVGVAGLVIGGLIGGLLCTRPHVALLTFTLAEAVLILLVGLRPEAGPPDLIASAAGSVLAAFSFALLLGARRRPGRTTRQTEVSQTEAGQTDASQTDAGRTEASQTEASQTEAGQTDAGRTDAGQTEAGQTEAGRTDRPAGFGRRGFFLLAGASAMVGAVGIAAGRTVVAVGRGAAEAARRFVLPAPAVPAPPVPDGAEVGVDGVAPFTTAQADLYRIDTALVPPAVDPDAWELRVDGLVEEPFTLTFDELLAMRLEEHRITLTCVSNPVGGGLLGTGTWTGVPVRTLLARAKPLPEADMVLSRSIDGFTASTPLEAMTDDRASLVAVGMNGEPLTPEHGYPVRLIVPGLYGFVSATKWVTRIEVTRFDRAEAYWTQRGWDAKAPILVASRIDVPRGLDSVSAGEVVVAGSAWAQGVGIAEVQVRLDDGEWTAADLGAEANADTWRQWRVTLPEVESGRHSVTVRAVDQEGTVQTEERRTPIPNAATGHHRVEFRAE</sequence>
<feature type="domain" description="Oxidoreductase molybdopterin-binding" evidence="7">
    <location>
        <begin position="322"/>
        <end position="472"/>
    </location>
</feature>
<feature type="compositionally biased region" description="Polar residues" evidence="5">
    <location>
        <begin position="178"/>
        <end position="212"/>
    </location>
</feature>
<dbReference type="InterPro" id="IPR036374">
    <property type="entry name" value="OxRdtase_Mopterin-bd_sf"/>
</dbReference>
<name>A0A2H1L427_9MICO</name>
<evidence type="ECO:0000313" key="9">
    <source>
        <dbReference type="EMBL" id="SMY11485.1"/>
    </source>
</evidence>
<evidence type="ECO:0000259" key="7">
    <source>
        <dbReference type="Pfam" id="PF00174"/>
    </source>
</evidence>
<dbReference type="InterPro" id="IPR005066">
    <property type="entry name" value="MoCF_OxRdtse_dimer"/>
</dbReference>
<dbReference type="Pfam" id="PF00174">
    <property type="entry name" value="Oxidored_molyb"/>
    <property type="match status" value="1"/>
</dbReference>
<keyword evidence="6" id="KW-0472">Membrane</keyword>
<evidence type="ECO:0000256" key="1">
    <source>
        <dbReference type="ARBA" id="ARBA00001924"/>
    </source>
</evidence>
<proteinExistence type="predicted"/>
<dbReference type="GO" id="GO:0008482">
    <property type="term" value="F:sulfite oxidase activity"/>
    <property type="evidence" value="ECO:0007669"/>
    <property type="project" value="TreeGrafter"/>
</dbReference>
<comment type="cofactor">
    <cofactor evidence="1">
        <name>Mo-molybdopterin</name>
        <dbReference type="ChEBI" id="CHEBI:71302"/>
    </cofactor>
</comment>
<accession>A0A2H1L427</accession>
<dbReference type="PRINTS" id="PR00407">
    <property type="entry name" value="EUMOPTERIN"/>
</dbReference>
<keyword evidence="6" id="KW-1133">Transmembrane helix</keyword>
<dbReference type="SUPFAM" id="SSF56524">
    <property type="entry name" value="Oxidoreductase molybdopterin-binding domain"/>
    <property type="match status" value="1"/>
</dbReference>
<evidence type="ECO:0000313" key="10">
    <source>
        <dbReference type="Proteomes" id="UP000234462"/>
    </source>
</evidence>
<keyword evidence="6" id="KW-0812">Transmembrane</keyword>
<organism evidence="9 10">
    <name type="scientific">Brevibacterium jeotgali</name>
    <dbReference type="NCBI Taxonomy" id="1262550"/>
    <lineage>
        <taxon>Bacteria</taxon>
        <taxon>Bacillati</taxon>
        <taxon>Actinomycetota</taxon>
        <taxon>Actinomycetes</taxon>
        <taxon>Micrococcales</taxon>
        <taxon>Brevibacteriaceae</taxon>
        <taxon>Brevibacterium</taxon>
    </lineage>
</organism>
<dbReference type="InterPro" id="IPR000572">
    <property type="entry name" value="OxRdtase_Mopterin-bd_dom"/>
</dbReference>
<feature type="domain" description="Moybdenum cofactor oxidoreductase dimerisation" evidence="8">
    <location>
        <begin position="500"/>
        <end position="576"/>
    </location>
</feature>
<dbReference type="EMBL" id="FXZM01000004">
    <property type="protein sequence ID" value="SMY11485.1"/>
    <property type="molecule type" value="Genomic_DNA"/>
</dbReference>
<dbReference type="Gene3D" id="2.60.40.650">
    <property type="match status" value="1"/>
</dbReference>
<evidence type="ECO:0000259" key="8">
    <source>
        <dbReference type="Pfam" id="PF03404"/>
    </source>
</evidence>
<dbReference type="GO" id="GO:0006790">
    <property type="term" value="P:sulfur compound metabolic process"/>
    <property type="evidence" value="ECO:0007669"/>
    <property type="project" value="TreeGrafter"/>
</dbReference>
<dbReference type="SUPFAM" id="SSF81296">
    <property type="entry name" value="E set domains"/>
    <property type="match status" value="1"/>
</dbReference>
<keyword evidence="10" id="KW-1185">Reference proteome</keyword>
<dbReference type="GO" id="GO:0043546">
    <property type="term" value="F:molybdopterin cofactor binding"/>
    <property type="evidence" value="ECO:0007669"/>
    <property type="project" value="TreeGrafter"/>
</dbReference>
<feature type="transmembrane region" description="Helical" evidence="6">
    <location>
        <begin position="148"/>
        <end position="168"/>
    </location>
</feature>
<evidence type="ECO:0000256" key="3">
    <source>
        <dbReference type="ARBA" id="ARBA00022723"/>
    </source>
</evidence>
<dbReference type="Proteomes" id="UP000234462">
    <property type="component" value="Unassembled WGS sequence"/>
</dbReference>
<dbReference type="InterPro" id="IPR014756">
    <property type="entry name" value="Ig_E-set"/>
</dbReference>
<feature type="transmembrane region" description="Helical" evidence="6">
    <location>
        <begin position="95"/>
        <end position="115"/>
    </location>
</feature>
<dbReference type="PANTHER" id="PTHR19372:SF7">
    <property type="entry name" value="SULFITE OXIDASE, MITOCHONDRIAL"/>
    <property type="match status" value="1"/>
</dbReference>
<keyword evidence="4" id="KW-0560">Oxidoreductase</keyword>
<gene>
    <name evidence="9" type="ORF">BJEO58_01070</name>
</gene>
<evidence type="ECO:0000256" key="6">
    <source>
        <dbReference type="SAM" id="Phobius"/>
    </source>
</evidence>
<dbReference type="PANTHER" id="PTHR19372">
    <property type="entry name" value="SULFITE REDUCTASE"/>
    <property type="match status" value="1"/>
</dbReference>
<feature type="transmembrane region" description="Helical" evidence="6">
    <location>
        <begin position="121"/>
        <end position="139"/>
    </location>
</feature>
<keyword evidence="2" id="KW-0500">Molybdenum</keyword>
<feature type="region of interest" description="Disordered" evidence="5">
    <location>
        <begin position="173"/>
        <end position="237"/>
    </location>
</feature>
<dbReference type="AlphaFoldDB" id="A0A2H1L427"/>